<dbReference type="Pfam" id="PF03999">
    <property type="entry name" value="MAP65_ASE1"/>
    <property type="match status" value="1"/>
</dbReference>
<accession>A0ABC8QX61</accession>
<dbReference type="PANTHER" id="PTHR19321">
    <property type="entry name" value="PROTEIN REGULATOR OF CYTOKINESIS 1 PRC1-RELATED"/>
    <property type="match status" value="1"/>
</dbReference>
<evidence type="ECO:0000256" key="6">
    <source>
        <dbReference type="SAM" id="MobiDB-lite"/>
    </source>
</evidence>
<name>A0ABC8QX61_9AQUA</name>
<keyword evidence="3" id="KW-0493">Microtubule</keyword>
<dbReference type="InterPro" id="IPR007145">
    <property type="entry name" value="MAP65_Ase1_PRC1"/>
</dbReference>
<evidence type="ECO:0000256" key="5">
    <source>
        <dbReference type="SAM" id="Coils"/>
    </source>
</evidence>
<evidence type="ECO:0000256" key="1">
    <source>
        <dbReference type="ARBA" id="ARBA00004245"/>
    </source>
</evidence>
<keyword evidence="8" id="KW-1185">Reference proteome</keyword>
<evidence type="ECO:0000256" key="2">
    <source>
        <dbReference type="ARBA" id="ARBA00006187"/>
    </source>
</evidence>
<evidence type="ECO:0000313" key="7">
    <source>
        <dbReference type="EMBL" id="CAK9137346.1"/>
    </source>
</evidence>
<evidence type="ECO:0000313" key="8">
    <source>
        <dbReference type="Proteomes" id="UP001642360"/>
    </source>
</evidence>
<dbReference type="AlphaFoldDB" id="A0ABC8QX61"/>
<proteinExistence type="inferred from homology"/>
<keyword evidence="5" id="KW-0175">Coiled coil</keyword>
<evidence type="ECO:0000256" key="3">
    <source>
        <dbReference type="ARBA" id="ARBA00022701"/>
    </source>
</evidence>
<protein>
    <recommendedName>
        <fullName evidence="9">65-kDa microtubule-associated protein 8</fullName>
    </recommendedName>
</protein>
<comment type="caution">
    <text evidence="7">The sequence shown here is derived from an EMBL/GenBank/DDBJ whole genome shotgun (WGS) entry which is preliminary data.</text>
</comment>
<reference evidence="7 8" key="1">
    <citation type="submission" date="2024-02" db="EMBL/GenBank/DDBJ databases">
        <authorList>
            <person name="Vignale AGUSTIN F."/>
            <person name="Sosa J E."/>
            <person name="Modenutti C."/>
        </authorList>
    </citation>
    <scope>NUCLEOTIDE SEQUENCE [LARGE SCALE GENOMIC DNA]</scope>
</reference>
<evidence type="ECO:0008006" key="9">
    <source>
        <dbReference type="Google" id="ProtNLM"/>
    </source>
</evidence>
<gene>
    <name evidence="7" type="ORF">ILEXP_LOCUS4370</name>
</gene>
<dbReference type="EMBL" id="CAUOFW020000814">
    <property type="protein sequence ID" value="CAK9137346.1"/>
    <property type="molecule type" value="Genomic_DNA"/>
</dbReference>
<feature type="region of interest" description="Disordered" evidence="6">
    <location>
        <begin position="397"/>
        <end position="422"/>
    </location>
</feature>
<feature type="coiled-coil region" evidence="5">
    <location>
        <begin position="133"/>
        <end position="160"/>
    </location>
</feature>
<dbReference type="Proteomes" id="UP001642360">
    <property type="component" value="Unassembled WGS sequence"/>
</dbReference>
<organism evidence="7 8">
    <name type="scientific">Ilex paraguariensis</name>
    <name type="common">yerba mate</name>
    <dbReference type="NCBI Taxonomy" id="185542"/>
    <lineage>
        <taxon>Eukaryota</taxon>
        <taxon>Viridiplantae</taxon>
        <taxon>Streptophyta</taxon>
        <taxon>Embryophyta</taxon>
        <taxon>Tracheophyta</taxon>
        <taxon>Spermatophyta</taxon>
        <taxon>Magnoliopsida</taxon>
        <taxon>eudicotyledons</taxon>
        <taxon>Gunneridae</taxon>
        <taxon>Pentapetalae</taxon>
        <taxon>asterids</taxon>
        <taxon>campanulids</taxon>
        <taxon>Aquifoliales</taxon>
        <taxon>Aquifoliaceae</taxon>
        <taxon>Ilex</taxon>
    </lineage>
</organism>
<feature type="compositionally biased region" description="Low complexity" evidence="6">
    <location>
        <begin position="397"/>
        <end position="415"/>
    </location>
</feature>
<evidence type="ECO:0000256" key="4">
    <source>
        <dbReference type="ARBA" id="ARBA00023212"/>
    </source>
</evidence>
<dbReference type="GO" id="GO:0005874">
    <property type="term" value="C:microtubule"/>
    <property type="evidence" value="ECO:0007669"/>
    <property type="project" value="UniProtKB-KW"/>
</dbReference>
<keyword evidence="4" id="KW-0206">Cytoskeleton</keyword>
<feature type="coiled-coil region" evidence="5">
    <location>
        <begin position="356"/>
        <end position="390"/>
    </location>
</feature>
<sequence>MIWDEVGEEQFQREKVLLDLEQECLEVYRRKVDSANISRARLHQELAESEAEFTDLLLSLGERLLPGRPEKMAGTLKEQLDSITPALREMQLRKEERVKQFRAVQGQIQKISAEVAGRSEYDDSSSTVIVNKNDLSLKKLEEYQIELQRLHNEKNDRLQKVEKHISTIQNLSAALGMNSSMIITKVHPSLNELSGLSKNISDSILAKLGSTVESLEAEKQMRLEKLHHLGKALTNLWNLMDTPYEDRQLSHVTTLLSVSAPEISTAGSITLDIIQQAEAEVKRLDQLKVSKMKELFLKKHKELEEICNQSHMEIPSQSEMDNIINLINSGEIDHADLLVSMDEQISRAEEEAFSRKVSLMAMLEQYNMLRQEKEEEKQRQREKKKVQSQVVVEQNNLLGPRPSTSNRRLTSRSLNGGFSSATPMNRRLSLGIQQLGTNSISSPTQGISFIKEGKKAHGPKTYAHSHLAYHLKEDTASVVSTFSGPFSP</sequence>
<keyword evidence="4" id="KW-0963">Cytoplasm</keyword>
<comment type="similarity">
    <text evidence="2">Belongs to the MAP65/ASE1 family.</text>
</comment>
<dbReference type="PANTHER" id="PTHR19321:SF3">
    <property type="entry name" value="65-KDA MICROTUBULE-ASSOCIATED PROTEIN 8"/>
    <property type="match status" value="1"/>
</dbReference>
<comment type="subcellular location">
    <subcellularLocation>
        <location evidence="1">Cytoplasm</location>
        <location evidence="1">Cytoskeleton</location>
    </subcellularLocation>
</comment>